<proteinExistence type="predicted"/>
<feature type="region of interest" description="Disordered" evidence="1">
    <location>
        <begin position="323"/>
        <end position="343"/>
    </location>
</feature>
<protein>
    <recommendedName>
        <fullName evidence="5">DUF5011 domain-containing protein</fullName>
    </recommendedName>
</protein>
<dbReference type="Proteomes" id="UP001469365">
    <property type="component" value="Unassembled WGS sequence"/>
</dbReference>
<reference evidence="3 4" key="1">
    <citation type="submission" date="2024-04" db="EMBL/GenBank/DDBJ databases">
        <title>draft genome sequnece of Paenibacillus filicis.</title>
        <authorList>
            <person name="Kim D.-U."/>
        </authorList>
    </citation>
    <scope>NUCLEOTIDE SEQUENCE [LARGE SCALE GENOMIC DNA]</scope>
    <source>
        <strain evidence="3 4">KACC14197</strain>
    </source>
</reference>
<feature type="chain" id="PRO_5045058841" description="DUF5011 domain-containing protein" evidence="2">
    <location>
        <begin position="32"/>
        <end position="1814"/>
    </location>
</feature>
<name>A0ABU9DPC3_9BACL</name>
<keyword evidence="2" id="KW-0732">Signal</keyword>
<dbReference type="RefSeq" id="WP_341417022.1">
    <property type="nucleotide sequence ID" value="NZ_JBBPCC010000012.1"/>
</dbReference>
<sequence length="1814" mass="200227">MIKKKLIWKWMSILIVVSMLCSLLPVLGAQAAGNEDLEIFFDNTRIGNATKEAQNAFRNFNVASDSFAASPGFLQTETDRDAKIYADGTINASGPVSVAFKITVKDNPYLKALAEGGTAEVVVGWNKLRLYEYDCVLFWCKTRITSANFTIDGKSVLSGHTGGGDIGYREFAVKITPNTVININAGMEGEHAGAEGLFIKFRDTVRPEMTGYTFTGDGVQRTNKKGQHELYAKAKENITLSYNFSKPVRPTTLSSGYHEHFLRQPLFVNPAGDGLPTAGQEQFLTNASYTSADFTGTFLKVPLRQQFVYTYKASKFHHSGNLPLKPRLKLTDQPSENSRGPMDKSLEEKLQEAVLADAAGNVIKPFSFPNTASNESLQLLRGKEVNPFDFEKGGFRVIVDAVAPKFTKTGNGVQPEILTGVTVNKDDTIDFTVQLTEEVVIRDDRDGSPDWNPKETYLLFNNGMRAYYYDEANDENLGFNSKNLRFRMKIPAGVQVETPLLKVIALTHNKKDYLPDSDYLNKDRNVIQDYAGNHLIQPVNFMGLHKDKDPEKDPSIDEGDYSNVNSKVDWAQISIDNTIPVISFHYENDGATDTQYKKRGKITIDANDPPVPIPVLDPEYNATSNYERPSRGIYRPSNVTGPSSPAVGLVYYAWTRSDQDPLAGKETDNYAAIKRYSLAAKQPREDLYKDEAAFANLNLNVVNNKTSMIAPPAEAFTPEGSGTWYLHSWTADMTWDTARELMQYEKMKSYKASHSQQYEVWKNEAPGSEADKIFYADNKALAAVGQYDDLNVWPLEDFNHLDSNWTHNKKAMLLDNKGPTIELSSLSNDRSANVEVTTTITDEHSGLKESFYQWVKEGSEPQDIQWKPISLNGNQFVTGTVNEVSEDGKYVLYIKATDMLGNESLNRLSSPATVDSTAQVRGEFSSGTDRVYVQSHDIKFFLNRPTAPTVSSVTYSTYGTTVSAATYRMPQNLLTIPYEVGYAFNYSSVRPEGDSAYTWIHEVPGSSGGYEYLVPADKQLNGTQYLHITVKEAGANRYYFFSKAYFFDNTAPTVEFGIQENLYPRAKQEVGFAVRDTLNEAAGQYQWVKKGEPAPLEVSPGWKTLETNEAKAVIDSSNLAAGESADYKLYVYAKDKAGNEAVISTTGYFRVSKPSTQPPADAKSDLLYVYGDQEDGYTAIVQLSLDVLDKSGYEYSISPDYGNSWLRWRPYTNFVSIKVPSDNVKSGQIQVRYKTGPQADGSEGVIGNAKPLDIGSRSDVEPVYAISTLSTSRPVSVVTGIDIDITPPLGIKVVPSAVNPSAPERSGNRFHVKQNGYYSFDLTDTSNPDRKATLYAVVSNIDTTPPTGIVEKLLSGEGTTNGNVTVKLKPSEPVRITNNNGSNTYTFKENGTFTFEFLDEAGNSGTASYTLNSIDKEGPQVKIARAYTKADGTAYKKIIADGLELIEGVKLTVEKKDQNSKEFIIPAGMPSEIYMTANGVAEFTVYDALGNVTVVKENVKNIISSPPQAETIAYSLVDEEENPVAESNKVIIDGQAYARGKMKVDISGKAMAPNRVFLGTAPYQPDPNVEEYKNQISDADGKFTTTRVFSADGSLSVAVSDLLGNVNKIPITVKGLDNKAPELTLNVPTIGVAQNKPDFDFRKDLGGYSVRDNVSSPENIRVSINGLDLSRTGRQIVTYTAVDQVGNAGSATQEVVVVAGDGMLIFGNDQLISASSGETSLFESNKVSFKITGFNVMDVSGQKLTNTEGTYDLFYYSGLFREGQMKTIATKLSYRELVNGNYQVTFPKAGWYTIIVRNQEREREYATFFISKVD</sequence>
<evidence type="ECO:0008006" key="5">
    <source>
        <dbReference type="Google" id="ProtNLM"/>
    </source>
</evidence>
<keyword evidence="4" id="KW-1185">Reference proteome</keyword>
<gene>
    <name evidence="3" type="ORF">WMW72_18515</name>
</gene>
<organism evidence="3 4">
    <name type="scientific">Paenibacillus filicis</name>
    <dbReference type="NCBI Taxonomy" id="669464"/>
    <lineage>
        <taxon>Bacteria</taxon>
        <taxon>Bacillati</taxon>
        <taxon>Bacillota</taxon>
        <taxon>Bacilli</taxon>
        <taxon>Bacillales</taxon>
        <taxon>Paenibacillaceae</taxon>
        <taxon>Paenibacillus</taxon>
    </lineage>
</organism>
<feature type="signal peptide" evidence="2">
    <location>
        <begin position="1"/>
        <end position="31"/>
    </location>
</feature>
<evidence type="ECO:0000313" key="4">
    <source>
        <dbReference type="Proteomes" id="UP001469365"/>
    </source>
</evidence>
<accession>A0ABU9DPC3</accession>
<evidence type="ECO:0000256" key="2">
    <source>
        <dbReference type="SAM" id="SignalP"/>
    </source>
</evidence>
<evidence type="ECO:0000256" key="1">
    <source>
        <dbReference type="SAM" id="MobiDB-lite"/>
    </source>
</evidence>
<comment type="caution">
    <text evidence="3">The sequence shown here is derived from an EMBL/GenBank/DDBJ whole genome shotgun (WGS) entry which is preliminary data.</text>
</comment>
<evidence type="ECO:0000313" key="3">
    <source>
        <dbReference type="EMBL" id="MEK8129900.1"/>
    </source>
</evidence>
<dbReference type="EMBL" id="JBBPCC010000012">
    <property type="protein sequence ID" value="MEK8129900.1"/>
    <property type="molecule type" value="Genomic_DNA"/>
</dbReference>